<sequence length="120" mass="14243">MERQFRISFHVNNLRTRVASVSCQWRSNNLRFANMAIALSGFLQVHVFVRVFLLASLTEFLFNQSFQMLLQDTVKTIVADMLQWPHRIVVPTGGVNVDTSDHSKWWVKWRKLRRFELFMV</sequence>
<name>A0ACB9HG68_9ASTR</name>
<accession>A0ACB9HG68</accession>
<reference evidence="2" key="1">
    <citation type="journal article" date="2022" name="Mol. Ecol. Resour.">
        <title>The genomes of chicory, endive, great burdock and yacon provide insights into Asteraceae palaeo-polyploidization history and plant inulin production.</title>
        <authorList>
            <person name="Fan W."/>
            <person name="Wang S."/>
            <person name="Wang H."/>
            <person name="Wang A."/>
            <person name="Jiang F."/>
            <person name="Liu H."/>
            <person name="Zhao H."/>
            <person name="Xu D."/>
            <person name="Zhang Y."/>
        </authorList>
    </citation>
    <scope>NUCLEOTIDE SEQUENCE [LARGE SCALE GENOMIC DNA]</scope>
    <source>
        <strain evidence="2">cv. Yunnan</strain>
    </source>
</reference>
<protein>
    <submittedName>
        <fullName evidence="1">Uncharacterized protein</fullName>
    </submittedName>
</protein>
<comment type="caution">
    <text evidence="1">The sequence shown here is derived from an EMBL/GenBank/DDBJ whole genome shotgun (WGS) entry which is preliminary data.</text>
</comment>
<keyword evidence="2" id="KW-1185">Reference proteome</keyword>
<dbReference type="EMBL" id="CM042029">
    <property type="protein sequence ID" value="KAI3794582.1"/>
    <property type="molecule type" value="Genomic_DNA"/>
</dbReference>
<dbReference type="Proteomes" id="UP001056120">
    <property type="component" value="Linkage Group LG12"/>
</dbReference>
<reference evidence="1 2" key="2">
    <citation type="journal article" date="2022" name="Mol. Ecol. Resour.">
        <title>The genomes of chicory, endive, great burdock and yacon provide insights into Asteraceae paleo-polyploidization history and plant inulin production.</title>
        <authorList>
            <person name="Fan W."/>
            <person name="Wang S."/>
            <person name="Wang H."/>
            <person name="Wang A."/>
            <person name="Jiang F."/>
            <person name="Liu H."/>
            <person name="Zhao H."/>
            <person name="Xu D."/>
            <person name="Zhang Y."/>
        </authorList>
    </citation>
    <scope>NUCLEOTIDE SEQUENCE [LARGE SCALE GENOMIC DNA]</scope>
    <source>
        <strain evidence="2">cv. Yunnan</strain>
        <tissue evidence="1">Leaves</tissue>
    </source>
</reference>
<organism evidence="1 2">
    <name type="scientific">Smallanthus sonchifolius</name>
    <dbReference type="NCBI Taxonomy" id="185202"/>
    <lineage>
        <taxon>Eukaryota</taxon>
        <taxon>Viridiplantae</taxon>
        <taxon>Streptophyta</taxon>
        <taxon>Embryophyta</taxon>
        <taxon>Tracheophyta</taxon>
        <taxon>Spermatophyta</taxon>
        <taxon>Magnoliopsida</taxon>
        <taxon>eudicotyledons</taxon>
        <taxon>Gunneridae</taxon>
        <taxon>Pentapetalae</taxon>
        <taxon>asterids</taxon>
        <taxon>campanulids</taxon>
        <taxon>Asterales</taxon>
        <taxon>Asteraceae</taxon>
        <taxon>Asteroideae</taxon>
        <taxon>Heliantheae alliance</taxon>
        <taxon>Millerieae</taxon>
        <taxon>Smallanthus</taxon>
    </lineage>
</organism>
<proteinExistence type="predicted"/>
<gene>
    <name evidence="1" type="ORF">L1987_37214</name>
</gene>
<evidence type="ECO:0000313" key="1">
    <source>
        <dbReference type="EMBL" id="KAI3794582.1"/>
    </source>
</evidence>
<evidence type="ECO:0000313" key="2">
    <source>
        <dbReference type="Proteomes" id="UP001056120"/>
    </source>
</evidence>